<dbReference type="RefSeq" id="WP_172231291.1">
    <property type="nucleotide sequence ID" value="NZ_CP035946.1"/>
</dbReference>
<evidence type="ECO:0000313" key="2">
    <source>
        <dbReference type="EMBL" id="MBZ7987530.1"/>
    </source>
</evidence>
<proteinExistence type="predicted"/>
<keyword evidence="3" id="KW-1185">Reference proteome</keyword>
<feature type="signal peptide" evidence="1">
    <location>
        <begin position="1"/>
        <end position="19"/>
    </location>
</feature>
<dbReference type="EMBL" id="JACGBB010000010">
    <property type="protein sequence ID" value="MBZ7987530.1"/>
    <property type="molecule type" value="Genomic_DNA"/>
</dbReference>
<dbReference type="Pfam" id="PF10670">
    <property type="entry name" value="DUF4198"/>
    <property type="match status" value="1"/>
</dbReference>
<protein>
    <submittedName>
        <fullName evidence="2">DUF4198 domain-containing protein</fullName>
    </submittedName>
</protein>
<sequence length="237" mass="26350">MKFSKIAFLGLFVASSAFAHQFFPMKTDNGYKVGFWADDHWGQYQPDRVFGISAKDSKGKNLKAGYDYQNNTIFIEGNPSVASLNYDFGYYTFTKNGKHYAQIRSDLTDVGGANEVTQTRKIYKMGKSIFAWDEAAKKPLGLKFEIIPLQNPLVLKEGDKLKVQVLLDSKPVSGVEFEDQNDDIDGVVTDSKGIATLTLTKAKDGLQIIAAGIKLPYNLDRYGDTLQLTATLSFKSK</sequence>
<evidence type="ECO:0000256" key="1">
    <source>
        <dbReference type="SAM" id="SignalP"/>
    </source>
</evidence>
<gene>
    <name evidence="2" type="ORF">AVCANL283_05385</name>
</gene>
<dbReference type="InterPro" id="IPR019613">
    <property type="entry name" value="DUF4198"/>
</dbReference>
<accession>A0ABS7WUA5</accession>
<comment type="caution">
    <text evidence="2">The sequence shown here is derived from an EMBL/GenBank/DDBJ whole genome shotgun (WGS) entry which is preliminary data.</text>
</comment>
<name>A0ABS7WUA5_9BACT</name>
<feature type="chain" id="PRO_5046898880" evidence="1">
    <location>
        <begin position="20"/>
        <end position="237"/>
    </location>
</feature>
<organism evidence="2 3">
    <name type="scientific">Campylobacter canadensis</name>
    <dbReference type="NCBI Taxonomy" id="449520"/>
    <lineage>
        <taxon>Bacteria</taxon>
        <taxon>Pseudomonadati</taxon>
        <taxon>Campylobacterota</taxon>
        <taxon>Epsilonproteobacteria</taxon>
        <taxon>Campylobacterales</taxon>
        <taxon>Campylobacteraceae</taxon>
        <taxon>Campylobacter</taxon>
    </lineage>
</organism>
<reference evidence="2 3" key="1">
    <citation type="submission" date="2020-07" db="EMBL/GenBank/DDBJ databases">
        <title>Transfer of Campylobacter canadensis to the novel genus Avispirillum gen. nov., that also includes two novel species recovered from migratory waterfowl: Avispirillum anseris sp. nov. and Avispirillum brantae sp. nov.</title>
        <authorList>
            <person name="Miller W.G."/>
            <person name="Chapman M.H."/>
            <person name="Yee E."/>
            <person name="Inglis G.D."/>
        </authorList>
    </citation>
    <scope>NUCLEOTIDE SEQUENCE [LARGE SCALE GENOMIC DNA]</scope>
    <source>
        <strain evidence="2 3">L283</strain>
    </source>
</reference>
<evidence type="ECO:0000313" key="3">
    <source>
        <dbReference type="Proteomes" id="UP000786183"/>
    </source>
</evidence>
<keyword evidence="1" id="KW-0732">Signal</keyword>
<dbReference type="Proteomes" id="UP000786183">
    <property type="component" value="Unassembled WGS sequence"/>
</dbReference>